<proteinExistence type="predicted"/>
<sequence>MAAIRRAARSFHWRLNNTLDLVLGNFATSSIEHHMESSIIRFEHEVLGSFLMTGVLNSHRKHGPISIILLCFLLCIAARHSPSGLTSKQE</sequence>
<keyword evidence="2" id="KW-1185">Reference proteome</keyword>
<comment type="caution">
    <text evidence="1">The sequence shown here is derived from an EMBL/GenBank/DDBJ whole genome shotgun (WGS) entry which is preliminary data.</text>
</comment>
<name>A0A1Y2F6E1_PROLT</name>
<dbReference type="RefSeq" id="XP_040723386.1">
    <property type="nucleotide sequence ID" value="XM_040869815.1"/>
</dbReference>
<dbReference type="GeneID" id="63786414"/>
<organism evidence="1 2">
    <name type="scientific">Protomyces lactucae-debilis</name>
    <dbReference type="NCBI Taxonomy" id="2754530"/>
    <lineage>
        <taxon>Eukaryota</taxon>
        <taxon>Fungi</taxon>
        <taxon>Dikarya</taxon>
        <taxon>Ascomycota</taxon>
        <taxon>Taphrinomycotina</taxon>
        <taxon>Taphrinomycetes</taxon>
        <taxon>Taphrinales</taxon>
        <taxon>Protomycetaceae</taxon>
        <taxon>Protomyces</taxon>
    </lineage>
</organism>
<protein>
    <submittedName>
        <fullName evidence="1">Uncharacterized protein</fullName>
    </submittedName>
</protein>
<gene>
    <name evidence="1" type="ORF">BCR37DRAFT_382142</name>
</gene>
<accession>A0A1Y2F6E1</accession>
<dbReference type="AlphaFoldDB" id="A0A1Y2F6E1"/>
<evidence type="ECO:0000313" key="1">
    <source>
        <dbReference type="EMBL" id="ORY78505.1"/>
    </source>
</evidence>
<reference evidence="1 2" key="1">
    <citation type="submission" date="2016-07" db="EMBL/GenBank/DDBJ databases">
        <title>Pervasive Adenine N6-methylation of Active Genes in Fungi.</title>
        <authorList>
            <consortium name="DOE Joint Genome Institute"/>
            <person name="Mondo S.J."/>
            <person name="Dannebaum R.O."/>
            <person name="Kuo R.C."/>
            <person name="Labutti K."/>
            <person name="Haridas S."/>
            <person name="Kuo A."/>
            <person name="Salamov A."/>
            <person name="Ahrendt S.R."/>
            <person name="Lipzen A."/>
            <person name="Sullivan W."/>
            <person name="Andreopoulos W.B."/>
            <person name="Clum A."/>
            <person name="Lindquist E."/>
            <person name="Daum C."/>
            <person name="Ramamoorthy G.K."/>
            <person name="Gryganskyi A."/>
            <person name="Culley D."/>
            <person name="Magnuson J.K."/>
            <person name="James T.Y."/>
            <person name="O'Malley M.A."/>
            <person name="Stajich J.E."/>
            <person name="Spatafora J.W."/>
            <person name="Visel A."/>
            <person name="Grigoriev I.V."/>
        </authorList>
    </citation>
    <scope>NUCLEOTIDE SEQUENCE [LARGE SCALE GENOMIC DNA]</scope>
    <source>
        <strain evidence="1 2">12-1054</strain>
    </source>
</reference>
<dbReference type="Proteomes" id="UP000193685">
    <property type="component" value="Unassembled WGS sequence"/>
</dbReference>
<dbReference type="EMBL" id="MCFI01000017">
    <property type="protein sequence ID" value="ORY78505.1"/>
    <property type="molecule type" value="Genomic_DNA"/>
</dbReference>
<evidence type="ECO:0000313" key="2">
    <source>
        <dbReference type="Proteomes" id="UP000193685"/>
    </source>
</evidence>